<evidence type="ECO:0000256" key="2">
    <source>
        <dbReference type="ARBA" id="ARBA00022574"/>
    </source>
</evidence>
<evidence type="ECO:0000256" key="5">
    <source>
        <dbReference type="PROSITE-ProRule" id="PRU00221"/>
    </source>
</evidence>
<dbReference type="Gene3D" id="2.130.10.10">
    <property type="entry name" value="YVTN repeat-like/Quinoprotein amine dehydrogenase"/>
    <property type="match status" value="1"/>
</dbReference>
<evidence type="ECO:0008006" key="8">
    <source>
        <dbReference type="Google" id="ProtNLM"/>
    </source>
</evidence>
<dbReference type="AlphaFoldDB" id="A0AAN8J7L2"/>
<keyword evidence="7" id="KW-1185">Reference proteome</keyword>
<comment type="subcellular location">
    <subcellularLocation>
        <location evidence="1">Nucleus</location>
    </subcellularLocation>
</comment>
<keyword evidence="2 5" id="KW-0853">WD repeat</keyword>
<sequence length="378" mass="42131">MAELSPKFVSQKISKIRWRPVQKQSLKAAEYFVTGSWDDDINKVCLWRLDQSHVKEEITLADNQYGELEPQKVCEIGQDGDVTDLCYVSIENLVSTSSTGSVYLYRQNSQGINVINCWDRLHEFNGQSTPCTCVSSRGDDMIVTGGEDGRLAILNITQTKPVRIIEKADSCTVNSVTFLTQSEILTVNSFGQLKIFDIRVDKEEPTKILSVNEDNTPLHCVDKHPGQPHIVATGGQDGMLTIWDVRKDRFPMTLLEAHSAAMWEVKFHPSNPDHLFTCSEDGSLWHWDGSAMGITQGSLLTGHGLGGSQFPSTHHQTDKISSEASPWISIESSRHKLEINSLLPNKSLPVNSLDIQNYTLLCGTDSETIYTVPLPNLR</sequence>
<comment type="caution">
    <text evidence="6">The sequence shown here is derived from an EMBL/GenBank/DDBJ whole genome shotgun (WGS) entry which is preliminary data.</text>
</comment>
<dbReference type="SUPFAM" id="SSF50978">
    <property type="entry name" value="WD40 repeat-like"/>
    <property type="match status" value="1"/>
</dbReference>
<dbReference type="InterPro" id="IPR036322">
    <property type="entry name" value="WD40_repeat_dom_sf"/>
</dbReference>
<dbReference type="GO" id="GO:0031080">
    <property type="term" value="C:nuclear pore outer ring"/>
    <property type="evidence" value="ECO:0007669"/>
    <property type="project" value="TreeGrafter"/>
</dbReference>
<name>A0AAN8J7L2_PATCE</name>
<accession>A0AAN8J7L2</accession>
<evidence type="ECO:0000256" key="1">
    <source>
        <dbReference type="ARBA" id="ARBA00004123"/>
    </source>
</evidence>
<dbReference type="PROSITE" id="PS00678">
    <property type="entry name" value="WD_REPEATS_1"/>
    <property type="match status" value="1"/>
</dbReference>
<evidence type="ECO:0000313" key="6">
    <source>
        <dbReference type="EMBL" id="KAK6171502.1"/>
    </source>
</evidence>
<evidence type="ECO:0000256" key="4">
    <source>
        <dbReference type="ARBA" id="ARBA00023242"/>
    </source>
</evidence>
<proteinExistence type="predicted"/>
<evidence type="ECO:0000313" key="7">
    <source>
        <dbReference type="Proteomes" id="UP001347796"/>
    </source>
</evidence>
<dbReference type="Proteomes" id="UP001347796">
    <property type="component" value="Unassembled WGS sequence"/>
</dbReference>
<feature type="repeat" description="WD" evidence="5">
    <location>
        <begin position="255"/>
        <end position="288"/>
    </location>
</feature>
<protein>
    <recommendedName>
        <fullName evidence="8">Nucleoporin Nup43</fullName>
    </recommendedName>
</protein>
<keyword evidence="4" id="KW-0539">Nucleus</keyword>
<dbReference type="InterPro" id="IPR015943">
    <property type="entry name" value="WD40/YVTN_repeat-like_dom_sf"/>
</dbReference>
<evidence type="ECO:0000256" key="3">
    <source>
        <dbReference type="ARBA" id="ARBA00022737"/>
    </source>
</evidence>
<keyword evidence="3" id="KW-0677">Repeat</keyword>
<dbReference type="PANTHER" id="PTHR22652:SF0">
    <property type="entry name" value="NUCLEOPORIN NUP43"/>
    <property type="match status" value="1"/>
</dbReference>
<dbReference type="InterPro" id="IPR001680">
    <property type="entry name" value="WD40_rpt"/>
</dbReference>
<dbReference type="PROSITE" id="PS50082">
    <property type="entry name" value="WD_REPEATS_2"/>
    <property type="match status" value="2"/>
</dbReference>
<dbReference type="PANTHER" id="PTHR22652">
    <property type="entry name" value="NUCLEOPORIN NUP43"/>
    <property type="match status" value="1"/>
</dbReference>
<organism evidence="6 7">
    <name type="scientific">Patella caerulea</name>
    <name type="common">Rayed Mediterranean limpet</name>
    <dbReference type="NCBI Taxonomy" id="87958"/>
    <lineage>
        <taxon>Eukaryota</taxon>
        <taxon>Metazoa</taxon>
        <taxon>Spiralia</taxon>
        <taxon>Lophotrochozoa</taxon>
        <taxon>Mollusca</taxon>
        <taxon>Gastropoda</taxon>
        <taxon>Patellogastropoda</taxon>
        <taxon>Patelloidea</taxon>
        <taxon>Patellidae</taxon>
        <taxon>Patella</taxon>
    </lineage>
</organism>
<dbReference type="SMART" id="SM00320">
    <property type="entry name" value="WD40"/>
    <property type="match status" value="6"/>
</dbReference>
<feature type="repeat" description="WD" evidence="5">
    <location>
        <begin position="231"/>
        <end position="253"/>
    </location>
</feature>
<dbReference type="Pfam" id="PF00400">
    <property type="entry name" value="WD40"/>
    <property type="match status" value="3"/>
</dbReference>
<dbReference type="EMBL" id="JAZGQO010000014">
    <property type="protein sequence ID" value="KAK6171502.1"/>
    <property type="molecule type" value="Genomic_DNA"/>
</dbReference>
<reference evidence="6 7" key="1">
    <citation type="submission" date="2024-01" db="EMBL/GenBank/DDBJ databases">
        <title>The genome of the rayed Mediterranean limpet Patella caerulea (Linnaeus, 1758).</title>
        <authorList>
            <person name="Anh-Thu Weber A."/>
            <person name="Halstead-Nussloch G."/>
        </authorList>
    </citation>
    <scope>NUCLEOTIDE SEQUENCE [LARGE SCALE GENOMIC DNA]</scope>
    <source>
        <strain evidence="6">AATW-2023a</strain>
        <tissue evidence="6">Whole specimen</tissue>
    </source>
</reference>
<dbReference type="InterPro" id="IPR019775">
    <property type="entry name" value="WD40_repeat_CS"/>
</dbReference>
<gene>
    <name evidence="6" type="ORF">SNE40_019679</name>
</gene>